<gene>
    <name evidence="2" type="ORF">BACSTE_01621</name>
</gene>
<organism evidence="2 3">
    <name type="scientific">Bacteroides stercoris ATCC 43183</name>
    <dbReference type="NCBI Taxonomy" id="449673"/>
    <lineage>
        <taxon>Bacteria</taxon>
        <taxon>Pseudomonadati</taxon>
        <taxon>Bacteroidota</taxon>
        <taxon>Bacteroidia</taxon>
        <taxon>Bacteroidales</taxon>
        <taxon>Bacteroidaceae</taxon>
        <taxon>Bacteroides</taxon>
    </lineage>
</organism>
<feature type="transmembrane region" description="Helical" evidence="1">
    <location>
        <begin position="156"/>
        <end position="173"/>
    </location>
</feature>
<protein>
    <recommendedName>
        <fullName evidence="4">DUF2157 domain-containing protein</fullName>
    </recommendedName>
</protein>
<dbReference type="HOGENOM" id="CLU_090570_0_0_10"/>
<dbReference type="AlphaFoldDB" id="B0NQH3"/>
<feature type="transmembrane region" description="Helical" evidence="1">
    <location>
        <begin position="185"/>
        <end position="204"/>
    </location>
</feature>
<keyword evidence="1" id="KW-0812">Transmembrane</keyword>
<reference evidence="2 3" key="1">
    <citation type="submission" date="2007-11" db="EMBL/GenBank/DDBJ databases">
        <title>Draft genome sequence of Bacteroides stercoris(ATCC 43183).</title>
        <authorList>
            <person name="Sudarsanam P."/>
            <person name="Ley R."/>
            <person name="Guruge J."/>
            <person name="Turnbaugh P.J."/>
            <person name="Mahowald M."/>
            <person name="Liep D."/>
            <person name="Gordon J."/>
        </authorList>
    </citation>
    <scope>NUCLEOTIDE SEQUENCE [LARGE SCALE GENOMIC DNA]</scope>
    <source>
        <strain evidence="2 3">ATCC 43183</strain>
    </source>
</reference>
<feature type="transmembrane region" description="Helical" evidence="1">
    <location>
        <begin position="106"/>
        <end position="124"/>
    </location>
</feature>
<reference evidence="2 3" key="2">
    <citation type="submission" date="2007-11" db="EMBL/GenBank/DDBJ databases">
        <authorList>
            <person name="Fulton L."/>
            <person name="Clifton S."/>
            <person name="Fulton B."/>
            <person name="Xu J."/>
            <person name="Minx P."/>
            <person name="Pepin K.H."/>
            <person name="Johnson M."/>
            <person name="Thiruvilangam P."/>
            <person name="Bhonagiri V."/>
            <person name="Nash W.E."/>
            <person name="Mardis E.R."/>
            <person name="Wilson R.K."/>
        </authorList>
    </citation>
    <scope>NUCLEOTIDE SEQUENCE [LARGE SCALE GENOMIC DNA]</scope>
    <source>
        <strain evidence="2 3">ATCC 43183</strain>
    </source>
</reference>
<feature type="transmembrane region" description="Helical" evidence="1">
    <location>
        <begin position="68"/>
        <end position="86"/>
    </location>
</feature>
<feature type="transmembrane region" description="Helical" evidence="1">
    <location>
        <begin position="42"/>
        <end position="62"/>
    </location>
</feature>
<feature type="transmembrane region" description="Helical" evidence="1">
    <location>
        <begin position="130"/>
        <end position="149"/>
    </location>
</feature>
<evidence type="ECO:0000313" key="3">
    <source>
        <dbReference type="Proteomes" id="UP000004713"/>
    </source>
</evidence>
<comment type="caution">
    <text evidence="2">The sequence shown here is derived from an EMBL/GenBank/DDBJ whole genome shotgun (WGS) entry which is preliminary data.</text>
</comment>
<dbReference type="Proteomes" id="UP000004713">
    <property type="component" value="Unassembled WGS sequence"/>
</dbReference>
<sequence length="213" mass="24367">MYNKKLDKTMEDRKLNEKESLELITQMIRNTRRNLDAGSGNMFLLWGYVCVLLTLVVWAGVGLTQNSAWMWGFWGIPVVGYLLSYIFVRRKDKPVSLYIDKVLNELWQFMGIVCLAVALMAAYFHAFEVILPLCAILLSLGSIFTGVLIRYTRFSGLSSMGVLLGLRMLFEVWDKSSFLQILPEFVLVVILAMIIPGHILNYKAKKENKNKSK</sequence>
<dbReference type="SUPFAM" id="SSF103473">
    <property type="entry name" value="MFS general substrate transporter"/>
    <property type="match status" value="1"/>
</dbReference>
<keyword evidence="1" id="KW-1133">Transmembrane helix</keyword>
<evidence type="ECO:0000313" key="2">
    <source>
        <dbReference type="EMBL" id="EDS15122.1"/>
    </source>
</evidence>
<dbReference type="InterPro" id="IPR036259">
    <property type="entry name" value="MFS_trans_sf"/>
</dbReference>
<evidence type="ECO:0000256" key="1">
    <source>
        <dbReference type="SAM" id="Phobius"/>
    </source>
</evidence>
<name>B0NQH3_BACSE</name>
<dbReference type="eggNOG" id="ENOG502ZSWC">
    <property type="taxonomic scope" value="Bacteria"/>
</dbReference>
<dbReference type="EMBL" id="ABFZ02000019">
    <property type="protein sequence ID" value="EDS15122.1"/>
    <property type="molecule type" value="Genomic_DNA"/>
</dbReference>
<accession>B0NQH3</accession>
<proteinExistence type="predicted"/>
<keyword evidence="1" id="KW-0472">Membrane</keyword>
<evidence type="ECO:0008006" key="4">
    <source>
        <dbReference type="Google" id="ProtNLM"/>
    </source>
</evidence>